<dbReference type="Proteomes" id="UP000830055">
    <property type="component" value="Chromosome"/>
</dbReference>
<accession>A0ABM7W7W7</accession>
<keyword evidence="3" id="KW-1185">Reference proteome</keyword>
<proteinExistence type="predicted"/>
<reference evidence="2 3" key="1">
    <citation type="submission" date="2022-01" db="EMBL/GenBank/DDBJ databases">
        <title>Desulfofustis limnae sp. nov., a novel mesophilic sulfate-reducing bacterium isolated from marsh soil.</title>
        <authorList>
            <person name="Watanabe M."/>
            <person name="Takahashi A."/>
            <person name="Kojima H."/>
            <person name="Fukui M."/>
        </authorList>
    </citation>
    <scope>NUCLEOTIDE SEQUENCE [LARGE SCALE GENOMIC DNA]</scope>
    <source>
        <strain evidence="2 3">PPLL</strain>
    </source>
</reference>
<feature type="region of interest" description="Disordered" evidence="1">
    <location>
        <begin position="68"/>
        <end position="94"/>
    </location>
</feature>
<gene>
    <name evidence="2" type="ORF">DPPLL_13560</name>
</gene>
<name>A0ABM7W7W7_9BACT</name>
<protein>
    <submittedName>
        <fullName evidence="2">Uncharacterized protein</fullName>
    </submittedName>
</protein>
<dbReference type="EMBL" id="AP025516">
    <property type="protein sequence ID" value="BDD86991.1"/>
    <property type="molecule type" value="Genomic_DNA"/>
</dbReference>
<feature type="compositionally biased region" description="Low complexity" evidence="1">
    <location>
        <begin position="75"/>
        <end position="85"/>
    </location>
</feature>
<evidence type="ECO:0000256" key="1">
    <source>
        <dbReference type="SAM" id="MobiDB-lite"/>
    </source>
</evidence>
<evidence type="ECO:0000313" key="3">
    <source>
        <dbReference type="Proteomes" id="UP000830055"/>
    </source>
</evidence>
<sequence length="94" mass="10112">MARPVLSLWPWDAFSFEFSGTADSDGGAMKAPIGQRIDPIPSSPGKVWTLATGSNGVSTALSVDYENRQEKEFSSQHSSSPPRQQTIAKDADGR</sequence>
<organism evidence="2 3">
    <name type="scientific">Desulfofustis limnaeus</name>
    <dbReference type="NCBI Taxonomy" id="2740163"/>
    <lineage>
        <taxon>Bacteria</taxon>
        <taxon>Pseudomonadati</taxon>
        <taxon>Thermodesulfobacteriota</taxon>
        <taxon>Desulfobulbia</taxon>
        <taxon>Desulfobulbales</taxon>
        <taxon>Desulfocapsaceae</taxon>
        <taxon>Desulfofustis</taxon>
    </lineage>
</organism>
<evidence type="ECO:0000313" key="2">
    <source>
        <dbReference type="EMBL" id="BDD86991.1"/>
    </source>
</evidence>